<dbReference type="InParanoid" id="A0A2R5GUT8"/>
<dbReference type="GO" id="GO:1990904">
    <property type="term" value="C:ribonucleoprotein complex"/>
    <property type="evidence" value="ECO:0007669"/>
    <property type="project" value="UniProtKB-KW"/>
</dbReference>
<dbReference type="GO" id="GO:0006412">
    <property type="term" value="P:translation"/>
    <property type="evidence" value="ECO:0007669"/>
    <property type="project" value="InterPro"/>
</dbReference>
<dbReference type="GO" id="GO:0005840">
    <property type="term" value="C:ribosome"/>
    <property type="evidence" value="ECO:0007669"/>
    <property type="project" value="UniProtKB-KW"/>
</dbReference>
<dbReference type="InterPro" id="IPR001047">
    <property type="entry name" value="Ribosomal_eS8"/>
</dbReference>
<evidence type="ECO:0000313" key="6">
    <source>
        <dbReference type="EMBL" id="GBG32151.1"/>
    </source>
</evidence>
<evidence type="ECO:0000256" key="1">
    <source>
        <dbReference type="ARBA" id="ARBA00005257"/>
    </source>
</evidence>
<feature type="compositionally biased region" description="Basic residues" evidence="5">
    <location>
        <begin position="8"/>
        <end position="25"/>
    </location>
</feature>
<proteinExistence type="inferred from homology"/>
<keyword evidence="7" id="KW-1185">Reference proteome</keyword>
<dbReference type="OrthoDB" id="1703270at2759"/>
<dbReference type="FunFam" id="3.10.290.70:FF:000001">
    <property type="entry name" value="40S ribosomal protein S8"/>
    <property type="match status" value="1"/>
</dbReference>
<evidence type="ECO:0000256" key="3">
    <source>
        <dbReference type="ARBA" id="ARBA00023274"/>
    </source>
</evidence>
<dbReference type="FunFam" id="1.10.168.20:FF:000001">
    <property type="entry name" value="40S ribosomal protein S8"/>
    <property type="match status" value="1"/>
</dbReference>
<dbReference type="PANTHER" id="PTHR10394">
    <property type="entry name" value="40S RIBOSOMAL PROTEIN S8"/>
    <property type="match status" value="1"/>
</dbReference>
<dbReference type="Gene3D" id="3.10.290.70">
    <property type="match status" value="1"/>
</dbReference>
<dbReference type="Pfam" id="PF01201">
    <property type="entry name" value="Ribosomal_S8e"/>
    <property type="match status" value="1"/>
</dbReference>
<dbReference type="EMBL" id="BEYU01000115">
    <property type="protein sequence ID" value="GBG32151.1"/>
    <property type="molecule type" value="Genomic_DNA"/>
</dbReference>
<reference evidence="6 7" key="1">
    <citation type="submission" date="2017-12" db="EMBL/GenBank/DDBJ databases">
        <title>Sequencing, de novo assembly and annotation of complete genome of a new Thraustochytrid species, strain FCC1311.</title>
        <authorList>
            <person name="Sedici K."/>
            <person name="Godart F."/>
            <person name="Aiese Cigliano R."/>
            <person name="Sanseverino W."/>
            <person name="Barakat M."/>
            <person name="Ortet P."/>
            <person name="Marechal E."/>
            <person name="Cagnac O."/>
            <person name="Amato A."/>
        </authorList>
    </citation>
    <scope>NUCLEOTIDE SEQUENCE [LARGE SCALE GENOMIC DNA]</scope>
</reference>
<dbReference type="AlphaFoldDB" id="A0A2R5GUT8"/>
<feature type="compositionally biased region" description="Basic and acidic residues" evidence="5">
    <location>
        <begin position="128"/>
        <end position="139"/>
    </location>
</feature>
<comment type="similarity">
    <text evidence="1 4">Belongs to the eukaryotic ribosomal protein eS8 family.</text>
</comment>
<dbReference type="FunCoup" id="A0A2R5GUT8">
    <property type="interactions" value="323"/>
</dbReference>
<feature type="compositionally biased region" description="Basic and acidic residues" evidence="5">
    <location>
        <begin position="146"/>
        <end position="158"/>
    </location>
</feature>
<gene>
    <name evidence="6" type="ORF">FCC1311_083762</name>
</gene>
<dbReference type="Gene3D" id="1.10.168.20">
    <property type="entry name" value="Ribosomal protein S8e, subdomain"/>
    <property type="match status" value="1"/>
</dbReference>
<keyword evidence="2 4" id="KW-0689">Ribosomal protein</keyword>
<keyword evidence="3 4" id="KW-0687">Ribonucleoprotein</keyword>
<organism evidence="6 7">
    <name type="scientific">Hondaea fermentalgiana</name>
    <dbReference type="NCBI Taxonomy" id="2315210"/>
    <lineage>
        <taxon>Eukaryota</taxon>
        <taxon>Sar</taxon>
        <taxon>Stramenopiles</taxon>
        <taxon>Bigyra</taxon>
        <taxon>Labyrinthulomycetes</taxon>
        <taxon>Thraustochytrida</taxon>
        <taxon>Thraustochytriidae</taxon>
        <taxon>Hondaea</taxon>
    </lineage>
</organism>
<dbReference type="InterPro" id="IPR022309">
    <property type="entry name" value="Ribosomal_Se8/biogenesis_NSA2"/>
</dbReference>
<dbReference type="GO" id="GO:0003735">
    <property type="term" value="F:structural constituent of ribosome"/>
    <property type="evidence" value="ECO:0007669"/>
    <property type="project" value="InterPro"/>
</dbReference>
<dbReference type="NCBIfam" id="TIGR00307">
    <property type="entry name" value="eS8"/>
    <property type="match status" value="1"/>
</dbReference>
<name>A0A2R5GUT8_9STRA</name>
<protein>
    <recommendedName>
        <fullName evidence="4">40S ribosomal protein S8</fullName>
    </recommendedName>
</protein>
<evidence type="ECO:0000256" key="4">
    <source>
        <dbReference type="RuleBase" id="RU000669"/>
    </source>
</evidence>
<feature type="region of interest" description="Disordered" evidence="5">
    <location>
        <begin position="1"/>
        <end position="25"/>
    </location>
</feature>
<sequence length="210" mass="24296">MGLSRDTMHKRRHTGGKRAVTNKKRKYLNSRPGAFTKLGSKRIHLVRCRGGAIKHRAMRLDTGNFSWSTENITRKTRILDVVWNSTNNELLRTKTLVKNCIVQIDASAFRQAYEKHYGVLVGTKRPSKKNDEAEDENKPKSKKVQTKLESRQKDRELDPQIEEQFNSGRLFACVSSRPGQSGRCDGYILEGEELRFYKRMLDRKKGKKNQ</sequence>
<accession>A0A2R5GUT8</accession>
<dbReference type="Proteomes" id="UP000241890">
    <property type="component" value="Unassembled WGS sequence"/>
</dbReference>
<dbReference type="CDD" id="cd11380">
    <property type="entry name" value="Ribosomal_S8e_like"/>
    <property type="match status" value="1"/>
</dbReference>
<evidence type="ECO:0000256" key="5">
    <source>
        <dbReference type="SAM" id="MobiDB-lite"/>
    </source>
</evidence>
<feature type="region of interest" description="Disordered" evidence="5">
    <location>
        <begin position="124"/>
        <end position="162"/>
    </location>
</feature>
<evidence type="ECO:0000313" key="7">
    <source>
        <dbReference type="Proteomes" id="UP000241890"/>
    </source>
</evidence>
<evidence type="ECO:0000256" key="2">
    <source>
        <dbReference type="ARBA" id="ARBA00022980"/>
    </source>
</evidence>
<comment type="caution">
    <text evidence="6">The sequence shown here is derived from an EMBL/GenBank/DDBJ whole genome shotgun (WGS) entry which is preliminary data.</text>
</comment>
<dbReference type="InterPro" id="IPR042563">
    <property type="entry name" value="Ribosomal_protein_eS8_euk"/>
</dbReference>